<evidence type="ECO:0000259" key="7">
    <source>
        <dbReference type="Pfam" id="PF19290"/>
    </source>
</evidence>
<dbReference type="GO" id="GO:0005829">
    <property type="term" value="C:cytosol"/>
    <property type="evidence" value="ECO:0007669"/>
    <property type="project" value="TreeGrafter"/>
</dbReference>
<keyword evidence="4" id="KW-0482">Metalloprotease</keyword>
<dbReference type="Pfam" id="PF19289">
    <property type="entry name" value="PmbA_TldD_3rd"/>
    <property type="match status" value="1"/>
</dbReference>
<keyword evidence="2 8" id="KW-0645">Protease</keyword>
<dbReference type="Proteomes" id="UP000245206">
    <property type="component" value="Unassembled WGS sequence"/>
</dbReference>
<evidence type="ECO:0000259" key="5">
    <source>
        <dbReference type="Pfam" id="PF01523"/>
    </source>
</evidence>
<accession>A0A2P2DBD3</accession>
<protein>
    <submittedName>
        <fullName evidence="8">Zn-dependent protease</fullName>
    </submittedName>
</protein>
<evidence type="ECO:0000313" key="9">
    <source>
        <dbReference type="Proteomes" id="UP000245206"/>
    </source>
</evidence>
<dbReference type="InterPro" id="IPR036059">
    <property type="entry name" value="TldD/PmbA_sf"/>
</dbReference>
<comment type="caution">
    <text evidence="8">The sequence shown here is derived from an EMBL/GenBank/DDBJ whole genome shotgun (WGS) entry which is preliminary data.</text>
</comment>
<feature type="domain" description="Metalloprotease TldD/E N-terminal" evidence="5">
    <location>
        <begin position="17"/>
        <end position="81"/>
    </location>
</feature>
<dbReference type="InterPro" id="IPR045569">
    <property type="entry name" value="Metalloprtase-TldD/E_C"/>
</dbReference>
<dbReference type="GO" id="GO:0008237">
    <property type="term" value="F:metallopeptidase activity"/>
    <property type="evidence" value="ECO:0007669"/>
    <property type="project" value="UniProtKB-KW"/>
</dbReference>
<evidence type="ECO:0000256" key="2">
    <source>
        <dbReference type="ARBA" id="ARBA00022670"/>
    </source>
</evidence>
<dbReference type="PANTHER" id="PTHR30624:SF0">
    <property type="entry name" value="METALLOPROTEASE SLR0863"/>
    <property type="match status" value="1"/>
</dbReference>
<evidence type="ECO:0000313" key="8">
    <source>
        <dbReference type="EMBL" id="GBF41961.1"/>
    </source>
</evidence>
<sequence>MMRDLLKECLSEESGFVELRYHHKESRSFFAERGRVESTALRKRTGVGVRVLESGTWGFASTSEVTKASIQNAIQIAKKAARLSSALRKDKIPNLPKANFAVGDFIGRGIEDFRSRSVEEKLKMVLDIQNEATKQSAKLQSVGCGYSEIYEEKAIVTTDGADSFFSLVRPEFRVSAVAKEDGKLESGSHSIGVTGGWDCLFRNQSPSQISEEACKTAVDLLSSELPLGGLSTVILSPSIVGLLVHEAIGHTVEADFVLSGSVAQGKIGHRVGSDLVTLCDSGSSEFYEGAGGTIPVDDEGVIPTNTVIIKNGILSSYLHNRETAERFGVAPTGSARAWEYGDVPLIRMRNTFLLPGDSSLEEMIANTKDGYYLDGAKNGQADATGEFMFAVQKAYRIQNGKITNLLKGVTVSGLAFDVLQNVDMVSKEFKWDLGSGHCGKGQPAKVDAGGPYVRTKVLLGGK</sequence>
<dbReference type="Pfam" id="PF19290">
    <property type="entry name" value="PmbA_TldD_2nd"/>
    <property type="match status" value="1"/>
</dbReference>
<evidence type="ECO:0000256" key="1">
    <source>
        <dbReference type="ARBA" id="ARBA00005836"/>
    </source>
</evidence>
<evidence type="ECO:0000259" key="6">
    <source>
        <dbReference type="Pfam" id="PF19289"/>
    </source>
</evidence>
<reference evidence="9" key="1">
    <citation type="journal article" date="2019" name="Microbiol. Immunol.">
        <title>Molecular and phenotypic characterization of Leptospira johnsonii sp. nov., Leptospira ellinghausenii sp. nov. and Leptospira ryugenii sp. nov. isolated from soil and water in Japan.</title>
        <authorList>
            <person name="Masuzawa T."/>
            <person name="Saito M."/>
            <person name="Nakao R."/>
            <person name="Nikaido Y."/>
            <person name="Matsumoto M."/>
            <person name="Ogawa M."/>
            <person name="Yokoyama M."/>
            <person name="Hidaka Y."/>
            <person name="Tomita J."/>
            <person name="Sakakibara K."/>
            <person name="Suzuki K."/>
            <person name="Yasuda S."/>
            <person name="Sato H."/>
            <person name="Yamaguchi M."/>
            <person name="Yoshida S.I."/>
            <person name="Koizumi N."/>
            <person name="Kawamura Y."/>
        </authorList>
    </citation>
    <scope>NUCLEOTIDE SEQUENCE [LARGE SCALE GENOMIC DNA]</scope>
    <source>
        <strain evidence="9">E18</strain>
    </source>
</reference>
<keyword evidence="3" id="KW-0378">Hydrolase</keyword>
<dbReference type="PIRSF" id="PIRSF004919">
    <property type="entry name" value="TldD"/>
    <property type="match status" value="1"/>
</dbReference>
<dbReference type="Gene3D" id="3.30.2290.10">
    <property type="entry name" value="PmbA/TldD superfamily"/>
    <property type="match status" value="1"/>
</dbReference>
<dbReference type="SUPFAM" id="SSF111283">
    <property type="entry name" value="Putative modulator of DNA gyrase, PmbA/TldD"/>
    <property type="match status" value="1"/>
</dbReference>
<dbReference type="GO" id="GO:0006508">
    <property type="term" value="P:proteolysis"/>
    <property type="evidence" value="ECO:0007669"/>
    <property type="project" value="UniProtKB-KW"/>
</dbReference>
<dbReference type="InterPro" id="IPR051463">
    <property type="entry name" value="Peptidase_U62_metallo"/>
</dbReference>
<dbReference type="AlphaFoldDB" id="A0A2P2DBD3"/>
<dbReference type="InterPro" id="IPR002510">
    <property type="entry name" value="Metalloprtase-TldD/E_N"/>
</dbReference>
<gene>
    <name evidence="8" type="ORF">LPTSP2_12470</name>
</gene>
<evidence type="ECO:0000256" key="3">
    <source>
        <dbReference type="ARBA" id="ARBA00022801"/>
    </source>
</evidence>
<dbReference type="EMBL" id="BFAZ01000006">
    <property type="protein sequence ID" value="GBF41961.1"/>
    <property type="molecule type" value="Genomic_DNA"/>
</dbReference>
<dbReference type="PANTHER" id="PTHR30624">
    <property type="entry name" value="UNCHARACTERIZED PROTEIN TLDD AND PMBA"/>
    <property type="match status" value="1"/>
</dbReference>
<dbReference type="InterPro" id="IPR045570">
    <property type="entry name" value="Metalloprtase-TldD/E_cen_dom"/>
</dbReference>
<proteinExistence type="inferred from homology"/>
<dbReference type="InterPro" id="IPR025502">
    <property type="entry name" value="TldD"/>
</dbReference>
<evidence type="ECO:0000256" key="4">
    <source>
        <dbReference type="ARBA" id="ARBA00023049"/>
    </source>
</evidence>
<feature type="domain" description="Metalloprotease TldD/E C-terminal" evidence="6">
    <location>
        <begin position="232"/>
        <end position="456"/>
    </location>
</feature>
<dbReference type="Pfam" id="PF01523">
    <property type="entry name" value="PmbA_TldD_1st"/>
    <property type="match status" value="1"/>
</dbReference>
<organism evidence="8 9">
    <name type="scientific">Leptospira ellinghausenii</name>
    <dbReference type="NCBI Taxonomy" id="1917822"/>
    <lineage>
        <taxon>Bacteria</taxon>
        <taxon>Pseudomonadati</taxon>
        <taxon>Spirochaetota</taxon>
        <taxon>Spirochaetia</taxon>
        <taxon>Leptospirales</taxon>
        <taxon>Leptospiraceae</taxon>
        <taxon>Leptospira</taxon>
    </lineage>
</organism>
<keyword evidence="9" id="KW-1185">Reference proteome</keyword>
<feature type="domain" description="Metalloprotease TldD/E central" evidence="7">
    <location>
        <begin position="112"/>
        <end position="221"/>
    </location>
</feature>
<dbReference type="InterPro" id="IPR035068">
    <property type="entry name" value="TldD/PmbA_N"/>
</dbReference>
<comment type="similarity">
    <text evidence="1">Belongs to the peptidase U62 family.</text>
</comment>
<name>A0A2P2DBD3_9LEPT</name>